<name>A0A0L9VGS9_PHAAN</name>
<gene>
    <name evidence="1" type="ORF">LR48_Vigan10g014300</name>
</gene>
<dbReference type="Gramene" id="KOM54251">
    <property type="protein sequence ID" value="KOM54251"/>
    <property type="gene ID" value="LR48_Vigan10g014300"/>
</dbReference>
<dbReference type="EMBL" id="CM003380">
    <property type="protein sequence ID" value="KOM54251.1"/>
    <property type="molecule type" value="Genomic_DNA"/>
</dbReference>
<proteinExistence type="predicted"/>
<sequence length="272" mass="30198">MGNNNVASFLLHRGSLPFPSHTQLGADATINMKTSISHRSGDRGFLERAEVLYTIEGSECSLALRRNVLKDGDVNEVSFVLHDSILCSDTKQQWLPIFKTETGLLRVFVELTCSIPWTRCGLLVLECKKNYYHERAAKAVTIAHYFVSSNGSVAVNRSSETTDIGFSVVTKVRVCDGKFDITVDGPEPHPISALLHMFKGVNRTGIWKPSMCLHCINIQREHSRMQSDSEDNDGVPLQPSLGTRQKVTSIVNDGRFRGHANGSIIKCKNFYG</sequence>
<organism evidence="1 2">
    <name type="scientific">Phaseolus angularis</name>
    <name type="common">Azuki bean</name>
    <name type="synonym">Vigna angularis</name>
    <dbReference type="NCBI Taxonomy" id="3914"/>
    <lineage>
        <taxon>Eukaryota</taxon>
        <taxon>Viridiplantae</taxon>
        <taxon>Streptophyta</taxon>
        <taxon>Embryophyta</taxon>
        <taxon>Tracheophyta</taxon>
        <taxon>Spermatophyta</taxon>
        <taxon>Magnoliopsida</taxon>
        <taxon>eudicotyledons</taxon>
        <taxon>Gunneridae</taxon>
        <taxon>Pentapetalae</taxon>
        <taxon>rosids</taxon>
        <taxon>fabids</taxon>
        <taxon>Fabales</taxon>
        <taxon>Fabaceae</taxon>
        <taxon>Papilionoideae</taxon>
        <taxon>50 kb inversion clade</taxon>
        <taxon>NPAAA clade</taxon>
        <taxon>indigoferoid/millettioid clade</taxon>
        <taxon>Phaseoleae</taxon>
        <taxon>Vigna</taxon>
    </lineage>
</organism>
<dbReference type="Proteomes" id="UP000053144">
    <property type="component" value="Chromosome 10"/>
</dbReference>
<dbReference type="AlphaFoldDB" id="A0A0L9VGS9"/>
<evidence type="ECO:0000313" key="2">
    <source>
        <dbReference type="Proteomes" id="UP000053144"/>
    </source>
</evidence>
<evidence type="ECO:0000313" key="1">
    <source>
        <dbReference type="EMBL" id="KOM54251.1"/>
    </source>
</evidence>
<protein>
    <submittedName>
        <fullName evidence="1">Uncharacterized protein</fullName>
    </submittedName>
</protein>
<reference evidence="2" key="1">
    <citation type="journal article" date="2015" name="Proc. Natl. Acad. Sci. U.S.A.">
        <title>Genome sequencing of adzuki bean (Vigna angularis) provides insight into high starch and low fat accumulation and domestication.</title>
        <authorList>
            <person name="Yang K."/>
            <person name="Tian Z."/>
            <person name="Chen C."/>
            <person name="Luo L."/>
            <person name="Zhao B."/>
            <person name="Wang Z."/>
            <person name="Yu L."/>
            <person name="Li Y."/>
            <person name="Sun Y."/>
            <person name="Li W."/>
            <person name="Chen Y."/>
            <person name="Li Y."/>
            <person name="Zhang Y."/>
            <person name="Ai D."/>
            <person name="Zhao J."/>
            <person name="Shang C."/>
            <person name="Ma Y."/>
            <person name="Wu B."/>
            <person name="Wang M."/>
            <person name="Gao L."/>
            <person name="Sun D."/>
            <person name="Zhang P."/>
            <person name="Guo F."/>
            <person name="Wang W."/>
            <person name="Li Y."/>
            <person name="Wang J."/>
            <person name="Varshney R.K."/>
            <person name="Wang J."/>
            <person name="Ling H.Q."/>
            <person name="Wan P."/>
        </authorList>
    </citation>
    <scope>NUCLEOTIDE SEQUENCE</scope>
    <source>
        <strain evidence="2">cv. Jingnong 6</strain>
    </source>
</reference>
<accession>A0A0L9VGS9</accession>